<sequence length="390" mass="43950">MDMMMNDESRMLQDLVQRFVERELMPLEAAVLKREAETGSYRLLPEEEAPLLEKCRELGLWGLDVPEEMGGVNLSALDRLMVEEEVSRTITPFEFPPDSPNLHMLKAVATPEQREKYMVPYAEGRMKSCIAISEPGAGGDPAGMITRAVKDGSDWVINGRKIWVSRVPYCDFIILMARTGEGKREEGVTAFIVEKDTPGFIIEREIAMIGGKKTYELVFEDCRVPESQVLGELGRGYAPMQLRLNIRRLQVGARCVGIIGRALEMMIDQANNRATFGVKLADRQAIQWWIADAGIRMHALRLMVQAAARTLDAGGDVRHEASMIKVFATETAQEVLDQAMQCHGAMGMTRELPLQLFYQQVRLMRIYEGPTEVHRMAIARRMLKSRGSRS</sequence>
<dbReference type="InterPro" id="IPR009100">
    <property type="entry name" value="AcylCoA_DH/oxidase_NM_dom_sf"/>
</dbReference>
<dbReference type="InterPro" id="IPR046373">
    <property type="entry name" value="Acyl-CoA_Oxase/DH_mid-dom_sf"/>
</dbReference>
<dbReference type="GO" id="GO:0005737">
    <property type="term" value="C:cytoplasm"/>
    <property type="evidence" value="ECO:0007669"/>
    <property type="project" value="TreeGrafter"/>
</dbReference>
<dbReference type="InterPro" id="IPR009075">
    <property type="entry name" value="AcylCo_DH/oxidase_C"/>
</dbReference>
<dbReference type="Pfam" id="PF00441">
    <property type="entry name" value="Acyl-CoA_dh_1"/>
    <property type="match status" value="1"/>
</dbReference>
<comment type="caution">
    <text evidence="10">The sequence shown here is derived from an EMBL/GenBank/DDBJ whole genome shotgun (WGS) entry which is preliminary data.</text>
</comment>
<comment type="cofactor">
    <cofactor evidence="1 6">
        <name>FAD</name>
        <dbReference type="ChEBI" id="CHEBI:57692"/>
    </cofactor>
</comment>
<dbReference type="PANTHER" id="PTHR48083:SF2">
    <property type="entry name" value="MEDIUM-CHAIN SPECIFIC ACYL-COA DEHYDROGENASE, MITOCHONDRIAL"/>
    <property type="match status" value="1"/>
</dbReference>
<dbReference type="SUPFAM" id="SSF56645">
    <property type="entry name" value="Acyl-CoA dehydrogenase NM domain-like"/>
    <property type="match status" value="1"/>
</dbReference>
<dbReference type="PANTHER" id="PTHR48083">
    <property type="entry name" value="MEDIUM-CHAIN SPECIFIC ACYL-COA DEHYDROGENASE, MITOCHONDRIAL-RELATED"/>
    <property type="match status" value="1"/>
</dbReference>
<evidence type="ECO:0000256" key="4">
    <source>
        <dbReference type="ARBA" id="ARBA00022827"/>
    </source>
</evidence>
<dbReference type="FunFam" id="2.40.110.10:FF:000002">
    <property type="entry name" value="Acyl-CoA dehydrogenase fadE12"/>
    <property type="match status" value="1"/>
</dbReference>
<dbReference type="SUPFAM" id="SSF47203">
    <property type="entry name" value="Acyl-CoA dehydrogenase C-terminal domain-like"/>
    <property type="match status" value="1"/>
</dbReference>
<name>A0A2U1UZB2_9PROT</name>
<evidence type="ECO:0000313" key="10">
    <source>
        <dbReference type="EMBL" id="PWC26995.1"/>
    </source>
</evidence>
<evidence type="ECO:0000256" key="2">
    <source>
        <dbReference type="ARBA" id="ARBA00009347"/>
    </source>
</evidence>
<protein>
    <submittedName>
        <fullName evidence="10">Acyl-CoA dehydrogenase</fullName>
    </submittedName>
</protein>
<gene>
    <name evidence="10" type="ORF">CR165_20085</name>
</gene>
<evidence type="ECO:0000256" key="5">
    <source>
        <dbReference type="ARBA" id="ARBA00023002"/>
    </source>
</evidence>
<dbReference type="Gene3D" id="2.40.110.10">
    <property type="entry name" value="Butyryl-CoA Dehydrogenase, subunit A, domain 2"/>
    <property type="match status" value="1"/>
</dbReference>
<feature type="domain" description="Acyl-CoA oxidase/dehydrogenase middle" evidence="8">
    <location>
        <begin position="129"/>
        <end position="222"/>
    </location>
</feature>
<dbReference type="Proteomes" id="UP000245048">
    <property type="component" value="Unassembled WGS sequence"/>
</dbReference>
<dbReference type="InterPro" id="IPR036250">
    <property type="entry name" value="AcylCo_DH-like_C"/>
</dbReference>
<evidence type="ECO:0000259" key="8">
    <source>
        <dbReference type="Pfam" id="PF02770"/>
    </source>
</evidence>
<dbReference type="GO" id="GO:0050660">
    <property type="term" value="F:flavin adenine dinucleotide binding"/>
    <property type="evidence" value="ECO:0007669"/>
    <property type="project" value="InterPro"/>
</dbReference>
<dbReference type="Pfam" id="PF02771">
    <property type="entry name" value="Acyl-CoA_dh_N"/>
    <property type="match status" value="1"/>
</dbReference>
<evidence type="ECO:0000256" key="3">
    <source>
        <dbReference type="ARBA" id="ARBA00022630"/>
    </source>
</evidence>
<keyword evidence="4 6" id="KW-0274">FAD</keyword>
<evidence type="ECO:0000256" key="1">
    <source>
        <dbReference type="ARBA" id="ARBA00001974"/>
    </source>
</evidence>
<reference evidence="11" key="1">
    <citation type="submission" date="2017-10" db="EMBL/GenBank/DDBJ databases">
        <authorList>
            <person name="Toshchakov S.V."/>
            <person name="Goeva M.A."/>
        </authorList>
    </citation>
    <scope>NUCLEOTIDE SEQUENCE [LARGE SCALE GENOMIC DNA]</scope>
    <source>
        <strain evidence="11">JR1/69-1-13</strain>
    </source>
</reference>
<dbReference type="GO" id="GO:0033539">
    <property type="term" value="P:fatty acid beta-oxidation using acyl-CoA dehydrogenase"/>
    <property type="evidence" value="ECO:0007669"/>
    <property type="project" value="TreeGrafter"/>
</dbReference>
<dbReference type="InterPro" id="IPR037069">
    <property type="entry name" value="AcylCoA_DH/ox_N_sf"/>
</dbReference>
<evidence type="ECO:0000256" key="6">
    <source>
        <dbReference type="RuleBase" id="RU362125"/>
    </source>
</evidence>
<accession>A0A2U1UZB2</accession>
<dbReference type="InterPro" id="IPR013786">
    <property type="entry name" value="AcylCoA_DH/ox_N"/>
</dbReference>
<dbReference type="EMBL" id="PDOA01000020">
    <property type="protein sequence ID" value="PWC26995.1"/>
    <property type="molecule type" value="Genomic_DNA"/>
</dbReference>
<keyword evidence="3 6" id="KW-0285">Flavoprotein</keyword>
<dbReference type="Gene3D" id="1.10.540.10">
    <property type="entry name" value="Acyl-CoA dehydrogenase/oxidase, N-terminal domain"/>
    <property type="match status" value="1"/>
</dbReference>
<comment type="similarity">
    <text evidence="2 6">Belongs to the acyl-CoA dehydrogenase family.</text>
</comment>
<dbReference type="InterPro" id="IPR050741">
    <property type="entry name" value="Acyl-CoA_dehydrogenase"/>
</dbReference>
<dbReference type="Pfam" id="PF02770">
    <property type="entry name" value="Acyl-CoA_dh_M"/>
    <property type="match status" value="1"/>
</dbReference>
<feature type="domain" description="Acyl-CoA dehydrogenase/oxidase N-terminal" evidence="9">
    <location>
        <begin position="7"/>
        <end position="124"/>
    </location>
</feature>
<dbReference type="InterPro" id="IPR006091">
    <property type="entry name" value="Acyl-CoA_Oxase/DH_mid-dom"/>
</dbReference>
<evidence type="ECO:0000313" key="11">
    <source>
        <dbReference type="Proteomes" id="UP000245048"/>
    </source>
</evidence>
<evidence type="ECO:0000259" key="9">
    <source>
        <dbReference type="Pfam" id="PF02771"/>
    </source>
</evidence>
<organism evidence="10 11">
    <name type="scientific">Teichococcus aestuarii</name>
    <dbReference type="NCBI Taxonomy" id="568898"/>
    <lineage>
        <taxon>Bacteria</taxon>
        <taxon>Pseudomonadati</taxon>
        <taxon>Pseudomonadota</taxon>
        <taxon>Alphaproteobacteria</taxon>
        <taxon>Acetobacterales</taxon>
        <taxon>Roseomonadaceae</taxon>
        <taxon>Roseomonas</taxon>
    </lineage>
</organism>
<proteinExistence type="inferred from homology"/>
<dbReference type="Gene3D" id="1.20.140.10">
    <property type="entry name" value="Butyryl-CoA Dehydrogenase, subunit A, domain 3"/>
    <property type="match status" value="1"/>
</dbReference>
<dbReference type="OrthoDB" id="5510711at2"/>
<feature type="domain" description="Acyl-CoA dehydrogenase/oxidase C-terminal" evidence="7">
    <location>
        <begin position="234"/>
        <end position="383"/>
    </location>
</feature>
<keyword evidence="5 6" id="KW-0560">Oxidoreductase</keyword>
<dbReference type="CDD" id="cd00567">
    <property type="entry name" value="ACAD"/>
    <property type="match status" value="1"/>
</dbReference>
<dbReference type="RefSeq" id="WP_109518740.1">
    <property type="nucleotide sequence ID" value="NZ_PDOA01000020.1"/>
</dbReference>
<evidence type="ECO:0000259" key="7">
    <source>
        <dbReference type="Pfam" id="PF00441"/>
    </source>
</evidence>
<keyword evidence="11" id="KW-1185">Reference proteome</keyword>
<dbReference type="GO" id="GO:0003995">
    <property type="term" value="F:acyl-CoA dehydrogenase activity"/>
    <property type="evidence" value="ECO:0007669"/>
    <property type="project" value="TreeGrafter"/>
</dbReference>
<dbReference type="AlphaFoldDB" id="A0A2U1UZB2"/>